<reference evidence="12 13" key="1">
    <citation type="submission" date="2019-03" db="EMBL/GenBank/DDBJ databases">
        <title>Muricauda SCR12 sp.nov, a marine bacterium isolated from Pacific Ocean:the Okinawa trough.</title>
        <authorList>
            <person name="Liu L."/>
        </authorList>
    </citation>
    <scope>NUCLEOTIDE SEQUENCE [LARGE SCALE GENOMIC DNA]</scope>
    <source>
        <strain evidence="12 13">SCR12</strain>
    </source>
</reference>
<dbReference type="Proteomes" id="UP000310406">
    <property type="component" value="Unassembled WGS sequence"/>
</dbReference>
<dbReference type="InterPro" id="IPR004604">
    <property type="entry name" value="DNA_recomb/repair_RecN"/>
</dbReference>
<evidence type="ECO:0000259" key="11">
    <source>
        <dbReference type="Pfam" id="PF02463"/>
    </source>
</evidence>
<dbReference type="Gene3D" id="3.40.50.300">
    <property type="entry name" value="P-loop containing nucleotide triphosphate hydrolases"/>
    <property type="match status" value="2"/>
</dbReference>
<gene>
    <name evidence="12" type="primary">recN</name>
    <name evidence="12" type="ORF">EZV76_09225</name>
</gene>
<feature type="domain" description="RecF/RecN/SMC N-terminal" evidence="11">
    <location>
        <begin position="2"/>
        <end position="508"/>
    </location>
</feature>
<dbReference type="GO" id="GO:0009432">
    <property type="term" value="P:SOS response"/>
    <property type="evidence" value="ECO:0007669"/>
    <property type="project" value="TreeGrafter"/>
</dbReference>
<dbReference type="RefSeq" id="WP_136566251.1">
    <property type="nucleotide sequence ID" value="NZ_SNTZ01000003.1"/>
</dbReference>
<dbReference type="SUPFAM" id="SSF52540">
    <property type="entry name" value="P-loop containing nucleoside triphosphate hydrolases"/>
    <property type="match status" value="2"/>
</dbReference>
<evidence type="ECO:0000313" key="13">
    <source>
        <dbReference type="Proteomes" id="UP000310406"/>
    </source>
</evidence>
<dbReference type="GO" id="GO:0005524">
    <property type="term" value="F:ATP binding"/>
    <property type="evidence" value="ECO:0007669"/>
    <property type="project" value="UniProtKB-KW"/>
</dbReference>
<keyword evidence="4" id="KW-0547">Nucleotide-binding</keyword>
<evidence type="ECO:0000256" key="9">
    <source>
        <dbReference type="PIRNR" id="PIRNR003128"/>
    </source>
</evidence>
<evidence type="ECO:0000256" key="2">
    <source>
        <dbReference type="ARBA" id="ARBA00009441"/>
    </source>
</evidence>
<dbReference type="NCBIfam" id="TIGR00634">
    <property type="entry name" value="recN"/>
    <property type="match status" value="1"/>
</dbReference>
<evidence type="ECO:0000256" key="8">
    <source>
        <dbReference type="ARBA" id="ARBA00033408"/>
    </source>
</evidence>
<evidence type="ECO:0000256" key="3">
    <source>
        <dbReference type="ARBA" id="ARBA00021315"/>
    </source>
</evidence>
<dbReference type="AlphaFoldDB" id="A0A4S8RZT7"/>
<dbReference type="InterPro" id="IPR027417">
    <property type="entry name" value="P-loop_NTPase"/>
</dbReference>
<comment type="similarity">
    <text evidence="2 9">Belongs to the RecN family.</text>
</comment>
<evidence type="ECO:0000256" key="4">
    <source>
        <dbReference type="ARBA" id="ARBA00022741"/>
    </source>
</evidence>
<dbReference type="GO" id="GO:0043590">
    <property type="term" value="C:bacterial nucleoid"/>
    <property type="evidence" value="ECO:0007669"/>
    <property type="project" value="TreeGrafter"/>
</dbReference>
<keyword evidence="6" id="KW-0067">ATP-binding</keyword>
<sequence length="550" mass="61586">MLANLSIQNYALIDDVNVTFSSGFTTITGETGAGKSILLGGLSLVLGKRADLTSLKNTEQKCVIEAEFDISKYNLKPFFAENDLDYEDRTILRREILPSGKSRAFVNDTPVTLDVLKTLGEQLVDVHSQHQTLRLTENDFQLKVIDALADNSENLKHYKTHLAQHAKVSKELQELVNFQSNADKEHDYNSFLLKELEEAKLRAGMQEELEDEYEQLNNVEQIMEQLAAGYQLLNEEQLGILGRLADLKRTFQNLKGFGSAYASLNDRVQSIFIETDDIASELESMKDAVEANPERLETVNGQLQQLYDLQKKHHVATVDELIAIREELSIKVEAVANIESKIEAKRAEVQQITKEVDAWADKISKARKSVIPKLKDMLQENLSALGMPSASFKIEVNQTNAFKMHGKDDLVFLFSANKGSNYGELKKVASGGELSRIMLTIKSILAAYEQLPTMMFDEIDTGVSGEISNKMGEIMQRMSKTMQVFSITHLPQVASKGQHQFKVFKEEQEGGTSTQMKKLSTDERITELAEMLGGKSLSESALAHARQLLQ</sequence>
<comment type="function">
    <text evidence="1 9">May be involved in recombinational repair of damaged DNA.</text>
</comment>
<evidence type="ECO:0000256" key="10">
    <source>
        <dbReference type="SAM" id="Coils"/>
    </source>
</evidence>
<dbReference type="OrthoDB" id="9806954at2"/>
<evidence type="ECO:0000256" key="7">
    <source>
        <dbReference type="ARBA" id="ARBA00023204"/>
    </source>
</evidence>
<organism evidence="12 13">
    <name type="scientific">Flagellimonas alvinocaridis</name>
    <dbReference type="NCBI Taxonomy" id="2530200"/>
    <lineage>
        <taxon>Bacteria</taxon>
        <taxon>Pseudomonadati</taxon>
        <taxon>Bacteroidota</taxon>
        <taxon>Flavobacteriia</taxon>
        <taxon>Flavobacteriales</taxon>
        <taxon>Flavobacteriaceae</taxon>
        <taxon>Flagellimonas</taxon>
    </lineage>
</organism>
<comment type="caution">
    <text evidence="12">The sequence shown here is derived from an EMBL/GenBank/DDBJ whole genome shotgun (WGS) entry which is preliminary data.</text>
</comment>
<dbReference type="GO" id="GO:0006310">
    <property type="term" value="P:DNA recombination"/>
    <property type="evidence" value="ECO:0007669"/>
    <property type="project" value="InterPro"/>
</dbReference>
<protein>
    <recommendedName>
        <fullName evidence="3 9">DNA repair protein RecN</fullName>
    </recommendedName>
    <alternativeName>
        <fullName evidence="8 9">Recombination protein N</fullName>
    </alternativeName>
</protein>
<dbReference type="EMBL" id="SNTZ01000003">
    <property type="protein sequence ID" value="THV59734.1"/>
    <property type="molecule type" value="Genomic_DNA"/>
</dbReference>
<keyword evidence="7 9" id="KW-0234">DNA repair</keyword>
<dbReference type="PIRSF" id="PIRSF003128">
    <property type="entry name" value="RecN"/>
    <property type="match status" value="1"/>
</dbReference>
<name>A0A4S8RZT7_9FLAO</name>
<feature type="coiled-coil region" evidence="10">
    <location>
        <begin position="202"/>
        <end position="236"/>
    </location>
</feature>
<evidence type="ECO:0000313" key="12">
    <source>
        <dbReference type="EMBL" id="THV59734.1"/>
    </source>
</evidence>
<dbReference type="PANTHER" id="PTHR11059">
    <property type="entry name" value="DNA REPAIR PROTEIN RECN"/>
    <property type="match status" value="1"/>
</dbReference>
<dbReference type="InterPro" id="IPR003395">
    <property type="entry name" value="RecF/RecN/SMC_N"/>
</dbReference>
<evidence type="ECO:0000256" key="1">
    <source>
        <dbReference type="ARBA" id="ARBA00003618"/>
    </source>
</evidence>
<dbReference type="CDD" id="cd03241">
    <property type="entry name" value="ABC_RecN"/>
    <property type="match status" value="1"/>
</dbReference>
<evidence type="ECO:0000256" key="6">
    <source>
        <dbReference type="ARBA" id="ARBA00022840"/>
    </source>
</evidence>
<dbReference type="Pfam" id="PF02463">
    <property type="entry name" value="SMC_N"/>
    <property type="match status" value="1"/>
</dbReference>
<feature type="coiled-coil region" evidence="10">
    <location>
        <begin position="335"/>
        <end position="362"/>
    </location>
</feature>
<keyword evidence="13" id="KW-1185">Reference proteome</keyword>
<proteinExistence type="inferred from homology"/>
<accession>A0A4S8RZT7</accession>
<dbReference type="PANTHER" id="PTHR11059:SF0">
    <property type="entry name" value="DNA REPAIR PROTEIN RECN"/>
    <property type="match status" value="1"/>
</dbReference>
<keyword evidence="5 9" id="KW-0227">DNA damage</keyword>
<evidence type="ECO:0000256" key="5">
    <source>
        <dbReference type="ARBA" id="ARBA00022763"/>
    </source>
</evidence>
<dbReference type="GO" id="GO:0006281">
    <property type="term" value="P:DNA repair"/>
    <property type="evidence" value="ECO:0007669"/>
    <property type="project" value="UniProtKB-KW"/>
</dbReference>
<keyword evidence="10" id="KW-0175">Coiled coil</keyword>